<comment type="caution">
    <text evidence="7">The sequence shown here is derived from an EMBL/GenBank/DDBJ whole genome shotgun (WGS) entry which is preliminary data.</text>
</comment>
<feature type="transmembrane region" description="Helical" evidence="6">
    <location>
        <begin position="113"/>
        <end position="136"/>
    </location>
</feature>
<evidence type="ECO:0000256" key="1">
    <source>
        <dbReference type="ARBA" id="ARBA00004141"/>
    </source>
</evidence>
<evidence type="ECO:0000256" key="6">
    <source>
        <dbReference type="SAM" id="Phobius"/>
    </source>
</evidence>
<comment type="subcellular location">
    <subcellularLocation>
        <location evidence="1">Membrane</location>
        <topology evidence="1">Multi-pass membrane protein</topology>
    </subcellularLocation>
</comment>
<keyword evidence="3 6" id="KW-1133">Transmembrane helix</keyword>
<evidence type="ECO:0008006" key="9">
    <source>
        <dbReference type="Google" id="ProtNLM"/>
    </source>
</evidence>
<protein>
    <recommendedName>
        <fullName evidence="9">DUF4870 domain-containing protein</fullName>
    </recommendedName>
</protein>
<evidence type="ECO:0000256" key="2">
    <source>
        <dbReference type="ARBA" id="ARBA00022692"/>
    </source>
</evidence>
<feature type="region of interest" description="Disordered" evidence="5">
    <location>
        <begin position="1"/>
        <end position="62"/>
    </location>
</feature>
<evidence type="ECO:0000256" key="4">
    <source>
        <dbReference type="ARBA" id="ARBA00023136"/>
    </source>
</evidence>
<evidence type="ECO:0000256" key="3">
    <source>
        <dbReference type="ARBA" id="ARBA00022989"/>
    </source>
</evidence>
<gene>
    <name evidence="7" type="ORF">GCM10025868_08910</name>
</gene>
<proteinExistence type="predicted"/>
<dbReference type="InterPro" id="IPR019109">
    <property type="entry name" value="MamF_MmsF"/>
</dbReference>
<keyword evidence="4 6" id="KW-0472">Membrane</keyword>
<keyword evidence="8" id="KW-1185">Reference proteome</keyword>
<evidence type="ECO:0000313" key="7">
    <source>
        <dbReference type="EMBL" id="GMA85641.1"/>
    </source>
</evidence>
<evidence type="ECO:0000256" key="5">
    <source>
        <dbReference type="SAM" id="MobiDB-lite"/>
    </source>
</evidence>
<reference evidence="8" key="1">
    <citation type="journal article" date="2019" name="Int. J. Syst. Evol. Microbiol.">
        <title>The Global Catalogue of Microorganisms (GCM) 10K type strain sequencing project: providing services to taxonomists for standard genome sequencing and annotation.</title>
        <authorList>
            <consortium name="The Broad Institute Genomics Platform"/>
            <consortium name="The Broad Institute Genome Sequencing Center for Infectious Disease"/>
            <person name="Wu L."/>
            <person name="Ma J."/>
        </authorList>
    </citation>
    <scope>NUCLEOTIDE SEQUENCE [LARGE SCALE GENOMIC DNA]</scope>
    <source>
        <strain evidence="8">NBRC 108730</strain>
    </source>
</reference>
<dbReference type="EMBL" id="BSUZ01000001">
    <property type="protein sequence ID" value="GMA85641.1"/>
    <property type="molecule type" value="Genomic_DNA"/>
</dbReference>
<organism evidence="7 8">
    <name type="scientific">Angustibacter aerolatus</name>
    <dbReference type="NCBI Taxonomy" id="1162965"/>
    <lineage>
        <taxon>Bacteria</taxon>
        <taxon>Bacillati</taxon>
        <taxon>Actinomycetota</taxon>
        <taxon>Actinomycetes</taxon>
        <taxon>Kineosporiales</taxon>
        <taxon>Kineosporiaceae</taxon>
    </lineage>
</organism>
<keyword evidence="2 6" id="KW-0812">Transmembrane</keyword>
<name>A0ABQ6JFT5_9ACTN</name>
<sequence>MTDHQPEPGPSLSKEPSAQVPPQGAAPQAGYQQQQGGYQQPAGYQQPGQPYPAPGAGQAPLSPAEDRQWAMLGHLGAIILGIVSPLIVWLVFKDRSRFVDDQGKEALNFQITVLIAWVAASVLAAVAIGFALYPIIWIGNLVLCIMAGLAANKGEAYRYPFALRLVK</sequence>
<feature type="transmembrane region" description="Helical" evidence="6">
    <location>
        <begin position="69"/>
        <end position="92"/>
    </location>
</feature>
<dbReference type="Proteomes" id="UP001157017">
    <property type="component" value="Unassembled WGS sequence"/>
</dbReference>
<evidence type="ECO:0000313" key="8">
    <source>
        <dbReference type="Proteomes" id="UP001157017"/>
    </source>
</evidence>
<accession>A0ABQ6JFT5</accession>
<feature type="compositionally biased region" description="Low complexity" evidence="5">
    <location>
        <begin position="18"/>
        <end position="60"/>
    </location>
</feature>
<dbReference type="Pfam" id="PF09685">
    <property type="entry name" value="MamF_MmsF"/>
    <property type="match status" value="1"/>
</dbReference>